<feature type="transmembrane region" description="Helical" evidence="9">
    <location>
        <begin position="30"/>
        <end position="47"/>
    </location>
</feature>
<dbReference type="InterPro" id="IPR056788">
    <property type="entry name" value="ABCA2/9/11_C"/>
</dbReference>
<evidence type="ECO:0000256" key="4">
    <source>
        <dbReference type="ARBA" id="ARBA00022692"/>
    </source>
</evidence>
<dbReference type="CDD" id="cd03263">
    <property type="entry name" value="ABC_subfamily_A"/>
    <property type="match status" value="1"/>
</dbReference>
<dbReference type="Pfam" id="PF12698">
    <property type="entry name" value="ABC2_membrane_3"/>
    <property type="match status" value="1"/>
</dbReference>
<evidence type="ECO:0000256" key="8">
    <source>
        <dbReference type="ARBA" id="ARBA00023136"/>
    </source>
</evidence>
<feature type="transmembrane region" description="Helical" evidence="9">
    <location>
        <begin position="228"/>
        <end position="246"/>
    </location>
</feature>
<keyword evidence="5" id="KW-0547">Nucleotide-binding</keyword>
<dbReference type="Proteomes" id="UP001153076">
    <property type="component" value="Unassembled WGS sequence"/>
</dbReference>
<keyword evidence="6" id="KW-0067">ATP-binding</keyword>
<keyword evidence="4 9" id="KW-0812">Transmembrane</keyword>
<protein>
    <recommendedName>
        <fullName evidence="10">ABC transporter domain-containing protein</fullName>
    </recommendedName>
</protein>
<evidence type="ECO:0000313" key="12">
    <source>
        <dbReference type="Proteomes" id="UP001153076"/>
    </source>
</evidence>
<dbReference type="GO" id="GO:0016020">
    <property type="term" value="C:membrane"/>
    <property type="evidence" value="ECO:0007669"/>
    <property type="project" value="UniProtKB-SubCell"/>
</dbReference>
<evidence type="ECO:0000256" key="5">
    <source>
        <dbReference type="ARBA" id="ARBA00022741"/>
    </source>
</evidence>
<dbReference type="GO" id="GO:0016887">
    <property type="term" value="F:ATP hydrolysis activity"/>
    <property type="evidence" value="ECO:0007669"/>
    <property type="project" value="InterPro"/>
</dbReference>
<dbReference type="Gene3D" id="3.40.50.300">
    <property type="entry name" value="P-loop containing nucleotide triphosphate hydrolases"/>
    <property type="match status" value="1"/>
</dbReference>
<dbReference type="InterPro" id="IPR003439">
    <property type="entry name" value="ABC_transporter-like_ATP-bd"/>
</dbReference>
<accession>A0A9Q1QS00</accession>
<evidence type="ECO:0000256" key="9">
    <source>
        <dbReference type="SAM" id="Phobius"/>
    </source>
</evidence>
<keyword evidence="3" id="KW-0813">Transport</keyword>
<sequence>MRSGLGLFLQQLIALLKKNLWLAMRNKRSTIVHILAPFIFMFILFAVDKANTGADSAELRDPPPLVAPPIPPCEDKFYIRRPCFDFVWSGNASAAAQRVVSSIMANNPDRPIPPYKVKSFGTPEEVDAWLFRCPLRCPGALHFVEKNGTIMRYGVQTNGTLVPKRGKYEDVTFKFQIPLQIAAERELARSLLGDPNFTWTVGFKEFPYPAAQQADESFSEFQLLAPPFLFTIAMFTFVFQISSIVLEKELKLRQAMNIMGLYDSAYWLSWLFWETFMILISSLCTVLAGMMFQFSFFLHNSFIVVFLLFFLFQLNMTGFAFMLSAFLGKSSSAYRAGFWIFLIGAILQFVTPMITPSKNSRILYSLPPSLLAHAIQMLISATESRNSAGISWASRAKCAPGPVEQHCYLSMSDVYMRLIYTFISWFLLALYFDNVVPSPNGTSKCILYFLDPRYWIGMGGRGGDCRSSSSAFAPHTTASNDDDVLEEENTVKQQMKSHNIDSNIAVQIRGLIKSYSGKLVKKGCCNWRRTPPFHAIKGLYLNMAKDQLFCLLGPNGAGKTTTINCLTGTVSVTEGDAIIYGNSIRSSTGMSNIRKIIGICPQFDILWNMLTGEEHLELFASIKGLPPASIKQVVMKSLEEVRLTDSAKVRTSSYSGGMKRRLSVAATLIGDPKLVILDEPTTGMDPISRRHVWDIIENAKRGRAIILTTHSMEEADVLGDRIGIMAKGRLRCIGTSIRLKSRFGTGFIAHLRFASNDSVVNYGYKDAYLRVSPKEENNAFLTFVIPREKESLLKTTLRELEERQKQFGVTDIQFGLTTLEEVFLNIAWEAELETAVAEGRCIPVGARRVVIPGTETAENPRGMLVEVYWEADDSGALCISGHSAEMPVPENAQVQHPVVDPPRSLGHHETPLIFDVLFDPVRPINSSVVDDLLGTNRRACV</sequence>
<dbReference type="SMART" id="SM00382">
    <property type="entry name" value="AAA"/>
    <property type="match status" value="1"/>
</dbReference>
<dbReference type="InterPro" id="IPR003593">
    <property type="entry name" value="AAA+_ATPase"/>
</dbReference>
<dbReference type="SUPFAM" id="SSF52540">
    <property type="entry name" value="P-loop containing nucleoside triphosphate hydrolases"/>
    <property type="match status" value="1"/>
</dbReference>
<comment type="similarity">
    <text evidence="2">Belongs to the ABC transporter superfamily. ABCA family. CPR flippase (TC 3.A.1.211) subfamily.</text>
</comment>
<evidence type="ECO:0000313" key="11">
    <source>
        <dbReference type="EMBL" id="KAJ8452352.1"/>
    </source>
</evidence>
<dbReference type="PANTHER" id="PTHR19229">
    <property type="entry name" value="ATP-BINDING CASSETTE TRANSPORTER SUBFAMILY A ABCA"/>
    <property type="match status" value="1"/>
</dbReference>
<evidence type="ECO:0000256" key="2">
    <source>
        <dbReference type="ARBA" id="ARBA00008526"/>
    </source>
</evidence>
<organism evidence="11 12">
    <name type="scientific">Carnegiea gigantea</name>
    <dbReference type="NCBI Taxonomy" id="171969"/>
    <lineage>
        <taxon>Eukaryota</taxon>
        <taxon>Viridiplantae</taxon>
        <taxon>Streptophyta</taxon>
        <taxon>Embryophyta</taxon>
        <taxon>Tracheophyta</taxon>
        <taxon>Spermatophyta</taxon>
        <taxon>Magnoliopsida</taxon>
        <taxon>eudicotyledons</taxon>
        <taxon>Gunneridae</taxon>
        <taxon>Pentapetalae</taxon>
        <taxon>Caryophyllales</taxon>
        <taxon>Cactineae</taxon>
        <taxon>Cactaceae</taxon>
        <taxon>Cactoideae</taxon>
        <taxon>Echinocereeae</taxon>
        <taxon>Carnegiea</taxon>
    </lineage>
</organism>
<dbReference type="InterPro" id="IPR027417">
    <property type="entry name" value="P-loop_NTPase"/>
</dbReference>
<feature type="transmembrane region" description="Helical" evidence="9">
    <location>
        <begin position="302"/>
        <end position="327"/>
    </location>
</feature>
<reference evidence="11" key="1">
    <citation type="submission" date="2022-04" db="EMBL/GenBank/DDBJ databases">
        <title>Carnegiea gigantea Genome sequencing and assembly v2.</title>
        <authorList>
            <person name="Copetti D."/>
            <person name="Sanderson M.J."/>
            <person name="Burquez A."/>
            <person name="Wojciechowski M.F."/>
        </authorList>
    </citation>
    <scope>NUCLEOTIDE SEQUENCE</scope>
    <source>
        <strain evidence="11">SGP5-SGP5p</strain>
        <tissue evidence="11">Aerial part</tissue>
    </source>
</reference>
<dbReference type="FunFam" id="3.40.50.300:FF:000665">
    <property type="entry name" value="ABC transporter A family member 2"/>
    <property type="match status" value="1"/>
</dbReference>
<dbReference type="PANTHER" id="PTHR19229:SF205">
    <property type="entry name" value="ABC TRANSPORTER A FAMILY MEMBER 1-RELATED"/>
    <property type="match status" value="1"/>
</dbReference>
<dbReference type="Pfam" id="PF25158">
    <property type="entry name" value="ABCA11_C"/>
    <property type="match status" value="1"/>
</dbReference>
<comment type="caution">
    <text evidence="11">The sequence shown here is derived from an EMBL/GenBank/DDBJ whole genome shotgun (WGS) entry which is preliminary data.</text>
</comment>
<evidence type="ECO:0000256" key="7">
    <source>
        <dbReference type="ARBA" id="ARBA00022989"/>
    </source>
</evidence>
<evidence type="ECO:0000259" key="10">
    <source>
        <dbReference type="PROSITE" id="PS50893"/>
    </source>
</evidence>
<name>A0A9Q1QS00_9CARY</name>
<proteinExistence type="inferred from homology"/>
<dbReference type="AlphaFoldDB" id="A0A9Q1QS00"/>
<evidence type="ECO:0000256" key="3">
    <source>
        <dbReference type="ARBA" id="ARBA00022448"/>
    </source>
</evidence>
<keyword evidence="8 9" id="KW-0472">Membrane</keyword>
<dbReference type="OrthoDB" id="10255969at2759"/>
<keyword evidence="7 9" id="KW-1133">Transmembrane helix</keyword>
<evidence type="ECO:0000256" key="6">
    <source>
        <dbReference type="ARBA" id="ARBA00022840"/>
    </source>
</evidence>
<feature type="domain" description="ABC transporter" evidence="10">
    <location>
        <begin position="506"/>
        <end position="752"/>
    </location>
</feature>
<comment type="subcellular location">
    <subcellularLocation>
        <location evidence="1">Membrane</location>
        <topology evidence="1">Multi-pass membrane protein</topology>
    </subcellularLocation>
</comment>
<feature type="transmembrane region" description="Helical" evidence="9">
    <location>
        <begin position="333"/>
        <end position="354"/>
    </location>
</feature>
<dbReference type="GO" id="GO:0005524">
    <property type="term" value="F:ATP binding"/>
    <property type="evidence" value="ECO:0007669"/>
    <property type="project" value="UniProtKB-KW"/>
</dbReference>
<dbReference type="GO" id="GO:0140359">
    <property type="term" value="F:ABC-type transporter activity"/>
    <property type="evidence" value="ECO:0007669"/>
    <property type="project" value="InterPro"/>
</dbReference>
<dbReference type="InterPro" id="IPR017871">
    <property type="entry name" value="ABC_transporter-like_CS"/>
</dbReference>
<keyword evidence="12" id="KW-1185">Reference proteome</keyword>
<dbReference type="InterPro" id="IPR013525">
    <property type="entry name" value="ABC2_TM"/>
</dbReference>
<dbReference type="InterPro" id="IPR026082">
    <property type="entry name" value="ABCA"/>
</dbReference>
<dbReference type="PROSITE" id="PS50893">
    <property type="entry name" value="ABC_TRANSPORTER_2"/>
    <property type="match status" value="1"/>
</dbReference>
<dbReference type="EMBL" id="JAKOGI010000005">
    <property type="protein sequence ID" value="KAJ8452352.1"/>
    <property type="molecule type" value="Genomic_DNA"/>
</dbReference>
<evidence type="ECO:0000256" key="1">
    <source>
        <dbReference type="ARBA" id="ARBA00004141"/>
    </source>
</evidence>
<gene>
    <name evidence="11" type="ORF">Cgig2_006157</name>
</gene>
<dbReference type="Pfam" id="PF00005">
    <property type="entry name" value="ABC_tran"/>
    <property type="match status" value="1"/>
</dbReference>
<dbReference type="PROSITE" id="PS00211">
    <property type="entry name" value="ABC_TRANSPORTER_1"/>
    <property type="match status" value="1"/>
</dbReference>
<feature type="transmembrane region" description="Helical" evidence="9">
    <location>
        <begin position="266"/>
        <end position="290"/>
    </location>
</feature>
<dbReference type="GO" id="GO:0005319">
    <property type="term" value="F:lipid transporter activity"/>
    <property type="evidence" value="ECO:0007669"/>
    <property type="project" value="TreeGrafter"/>
</dbReference>